<keyword evidence="5 6" id="KW-0472">Membrane</keyword>
<dbReference type="InterPro" id="IPR052155">
    <property type="entry name" value="Biofilm_reg_signaling"/>
</dbReference>
<dbReference type="InterPro" id="IPR035965">
    <property type="entry name" value="PAS-like_dom_sf"/>
</dbReference>
<keyword evidence="3 6" id="KW-0812">Transmembrane</keyword>
<dbReference type="Gene3D" id="3.20.20.450">
    <property type="entry name" value="EAL domain"/>
    <property type="match status" value="1"/>
</dbReference>
<evidence type="ECO:0000256" key="1">
    <source>
        <dbReference type="ARBA" id="ARBA00004651"/>
    </source>
</evidence>
<dbReference type="SUPFAM" id="SSF55785">
    <property type="entry name" value="PYP-like sensor domain (PAS domain)"/>
    <property type="match status" value="4"/>
</dbReference>
<dbReference type="InterPro" id="IPR013767">
    <property type="entry name" value="PAS_fold"/>
</dbReference>
<evidence type="ECO:0000259" key="9">
    <source>
        <dbReference type="PROSITE" id="PS50887"/>
    </source>
</evidence>
<dbReference type="SUPFAM" id="SSF55073">
    <property type="entry name" value="Nucleotide cyclase"/>
    <property type="match status" value="1"/>
</dbReference>
<feature type="transmembrane region" description="Helical" evidence="6">
    <location>
        <begin position="205"/>
        <end position="235"/>
    </location>
</feature>
<dbReference type="InterPro" id="IPR001633">
    <property type="entry name" value="EAL_dom"/>
</dbReference>
<evidence type="ECO:0000256" key="6">
    <source>
        <dbReference type="SAM" id="Phobius"/>
    </source>
</evidence>
<organism evidence="10 11">
    <name type="scientific">Grimontia kaedaensis</name>
    <dbReference type="NCBI Taxonomy" id="2872157"/>
    <lineage>
        <taxon>Bacteria</taxon>
        <taxon>Pseudomonadati</taxon>
        <taxon>Pseudomonadota</taxon>
        <taxon>Gammaproteobacteria</taxon>
        <taxon>Vibrionales</taxon>
        <taxon>Vibrionaceae</taxon>
        <taxon>Grimontia</taxon>
    </lineage>
</organism>
<dbReference type="InterPro" id="IPR000014">
    <property type="entry name" value="PAS"/>
</dbReference>
<feature type="transmembrane region" description="Helical" evidence="6">
    <location>
        <begin position="241"/>
        <end position="259"/>
    </location>
</feature>
<feature type="domain" description="EAL" evidence="8">
    <location>
        <begin position="987"/>
        <end position="1239"/>
    </location>
</feature>
<dbReference type="Gene3D" id="3.30.450.20">
    <property type="entry name" value="PAS domain"/>
    <property type="match status" value="4"/>
</dbReference>
<dbReference type="Pfam" id="PF00990">
    <property type="entry name" value="GGDEF"/>
    <property type="match status" value="1"/>
</dbReference>
<protein>
    <submittedName>
        <fullName evidence="10">EAL domain-containing protein</fullName>
    </submittedName>
</protein>
<dbReference type="CDD" id="cd00130">
    <property type="entry name" value="PAS"/>
    <property type="match status" value="3"/>
</dbReference>
<evidence type="ECO:0000256" key="4">
    <source>
        <dbReference type="ARBA" id="ARBA00022989"/>
    </source>
</evidence>
<dbReference type="InterPro" id="IPR001610">
    <property type="entry name" value="PAC"/>
</dbReference>
<dbReference type="SMART" id="SM00052">
    <property type="entry name" value="EAL"/>
    <property type="match status" value="1"/>
</dbReference>
<feature type="transmembrane region" description="Helical" evidence="6">
    <location>
        <begin position="19"/>
        <end position="41"/>
    </location>
</feature>
<evidence type="ECO:0000313" key="11">
    <source>
        <dbReference type="Proteomes" id="UP001056255"/>
    </source>
</evidence>
<comment type="subcellular location">
    <subcellularLocation>
        <location evidence="1">Cell membrane</location>
        <topology evidence="1">Multi-pass membrane protein</topology>
    </subcellularLocation>
</comment>
<dbReference type="InterPro" id="IPR043128">
    <property type="entry name" value="Rev_trsase/Diguanyl_cyclase"/>
</dbReference>
<keyword evidence="11" id="KW-1185">Reference proteome</keyword>
<evidence type="ECO:0000259" key="8">
    <source>
        <dbReference type="PROSITE" id="PS50883"/>
    </source>
</evidence>
<reference evidence="10" key="1">
    <citation type="submission" date="2021-08" db="EMBL/GenBank/DDBJ databases">
        <authorList>
            <person name="Sakaguchi M."/>
            <person name="Kikuchi T."/>
            <person name="Urbanczyk H."/>
        </authorList>
    </citation>
    <scope>NUCLEOTIDE SEQUENCE</scope>
    <source>
        <strain evidence="10">020920N</strain>
    </source>
</reference>
<feature type="transmembrane region" description="Helical" evidence="6">
    <location>
        <begin position="271"/>
        <end position="291"/>
    </location>
</feature>
<feature type="domain" description="PAS" evidence="7">
    <location>
        <begin position="685"/>
        <end position="731"/>
    </location>
</feature>
<feature type="domain" description="PAS" evidence="7">
    <location>
        <begin position="585"/>
        <end position="633"/>
    </location>
</feature>
<feature type="domain" description="PAS" evidence="7">
    <location>
        <begin position="306"/>
        <end position="376"/>
    </location>
</feature>
<evidence type="ECO:0000313" key="10">
    <source>
        <dbReference type="EMBL" id="USH04954.1"/>
    </source>
</evidence>
<dbReference type="RefSeq" id="WP_251881256.1">
    <property type="nucleotide sequence ID" value="NZ_CP082276.1"/>
</dbReference>
<dbReference type="PANTHER" id="PTHR44757:SF4">
    <property type="entry name" value="DIGUANYLATE CYCLASE DGCE-RELATED"/>
    <property type="match status" value="1"/>
</dbReference>
<proteinExistence type="predicted"/>
<dbReference type="PROSITE" id="PS50112">
    <property type="entry name" value="PAS"/>
    <property type="match status" value="3"/>
</dbReference>
<dbReference type="CDD" id="cd01948">
    <property type="entry name" value="EAL"/>
    <property type="match status" value="1"/>
</dbReference>
<feature type="transmembrane region" description="Helical" evidence="6">
    <location>
        <begin position="47"/>
        <end position="63"/>
    </location>
</feature>
<keyword evidence="2" id="KW-1003">Cell membrane</keyword>
<feature type="domain" description="GGDEF" evidence="9">
    <location>
        <begin position="845"/>
        <end position="976"/>
    </location>
</feature>
<dbReference type="SMART" id="SM00086">
    <property type="entry name" value="PAC"/>
    <property type="match status" value="2"/>
</dbReference>
<dbReference type="InterPro" id="IPR013655">
    <property type="entry name" value="PAS_fold_3"/>
</dbReference>
<dbReference type="InterPro" id="IPR029787">
    <property type="entry name" value="Nucleotide_cyclase"/>
</dbReference>
<feature type="transmembrane region" description="Helical" evidence="6">
    <location>
        <begin position="127"/>
        <end position="151"/>
    </location>
</feature>
<dbReference type="InterPro" id="IPR035919">
    <property type="entry name" value="EAL_sf"/>
</dbReference>
<sequence>MTPTAAPNESKDIFPENAVLLRVTLLFFGCLFLALFAIYLLRQPESAAFIWYTNAFAIGMIALAPSCQRLALIGAAFVAILFSNLLFGDEVVQSLQLAAANSTTIALGSVSFAYISRNTEPFLSMKAFTLFVFFTVLISPMVGAILGGWVLNRELSIPFEAVAPAWYLGDVVGILSITPFIYTVLKNNKELPSSIYKPSTLATIFLIAALSGWLLAQVTFPFIAIAIALTIAGVVLDRLSAFFTAFVVSITLDLLLVNPSENLTISSEPNGIMNLLLPISGAMLLGAILAIKSARLLQIQKMSDERAELFSNAMQSSVIGTVMVQPDGRITNANQSFIDLIGYTAEELTKKTFRKLVFHRDKNAANEQLQLLSSSKINNFQTEVRLTRKNKQVVWTRIGVSIIRDKWTGNTQQFIYQVQDIDKDRRFDDERKMWSKKFEFALGINRTTVYEMECHTRYLHLSENASQAIGIKASDIKRLYEWMSRIHPDDLREYQHAVTYNGGQFGAIEYRLLDDNERYRWVRDHCQPIEHDSHGLTTKVIGTITDIDDERELSLQEAFAAKQAELVGQVCDFGLWEYNPETEEIYWNTEMYALYGLQESDGVSKSLWRDKVLPSDRHQLEAMFNVSKIYNEQLDLNIQVRNANGLVVCHHILARVIHPDTGSRLIGLCQETTTIYRENVQLERENLLLSTAAESVSDGIITLDSLLRITFINRHAAAFTGLPNNELVGTNIDEHFNIFDRQNQYTFAHLLSAYHQDFRLSDTFTLQTEQHQEQQVYLEVIPVIPNGNAPNGWVITFHHHIASREEQVAVQEEQSAVDMLTKLPNRHAFEQNLQGHIDSLEKSSDRHTLAVVEIGGLESLADAFGNQIRDQLVKSAGLIIKSFGKQNAARLSDNHFGLLLPNESTENAQQSLHKLSEKICSLKYQHGETSYPLNCSIGLTTADAQQNTPFQIIYQAQVALESLTESCKPAISVFDPSLLNDGISFRRDFLLQRIDTAISTNSFSLLSMPLVPNSQELPTWHEVLVRLITEEGNLLLPAEFLPAAEPTGRLISIERWVFNEVLVEQADALAETGLGVAVNISTGAFYSQSFMSYCFGLIKESVLPANQICIEIKESTLLIDTIRSQDIISSLRKLGCEVAVDNFGSELSSFGHLRKFNISLIKIDGSIISMMKSSKVDKRIVDSIKQVADTLKVKTSAHKVNSEEDLHHVREVGLDYTQGYVYGEPIPLGRVISSSKAGIRNPYEKDAASNRKSAG</sequence>
<dbReference type="Pfam" id="PF00989">
    <property type="entry name" value="PAS"/>
    <property type="match status" value="1"/>
</dbReference>
<name>A0ABY4X112_9GAMM</name>
<dbReference type="PANTHER" id="PTHR44757">
    <property type="entry name" value="DIGUANYLATE CYCLASE DGCP"/>
    <property type="match status" value="1"/>
</dbReference>
<feature type="transmembrane region" description="Helical" evidence="6">
    <location>
        <begin position="163"/>
        <end position="185"/>
    </location>
</feature>
<dbReference type="Proteomes" id="UP001056255">
    <property type="component" value="Chromosome II"/>
</dbReference>
<dbReference type="PROSITE" id="PS50883">
    <property type="entry name" value="EAL"/>
    <property type="match status" value="1"/>
</dbReference>
<dbReference type="NCBIfam" id="TIGR00229">
    <property type="entry name" value="sensory_box"/>
    <property type="match status" value="1"/>
</dbReference>
<gene>
    <name evidence="10" type="ORF">K6Q96_17100</name>
</gene>
<dbReference type="PROSITE" id="PS50887">
    <property type="entry name" value="GGDEF"/>
    <property type="match status" value="1"/>
</dbReference>
<dbReference type="InterPro" id="IPR000160">
    <property type="entry name" value="GGDEF_dom"/>
</dbReference>
<dbReference type="Pfam" id="PF05231">
    <property type="entry name" value="MASE1"/>
    <property type="match status" value="1"/>
</dbReference>
<dbReference type="Pfam" id="PF13426">
    <property type="entry name" value="PAS_9"/>
    <property type="match status" value="1"/>
</dbReference>
<dbReference type="EMBL" id="CP082276">
    <property type="protein sequence ID" value="USH04954.1"/>
    <property type="molecule type" value="Genomic_DNA"/>
</dbReference>
<accession>A0ABY4X112</accession>
<dbReference type="NCBIfam" id="TIGR00254">
    <property type="entry name" value="GGDEF"/>
    <property type="match status" value="1"/>
</dbReference>
<feature type="transmembrane region" description="Helical" evidence="6">
    <location>
        <begin position="70"/>
        <end position="88"/>
    </location>
</feature>
<dbReference type="InterPro" id="IPR007895">
    <property type="entry name" value="MASE1"/>
</dbReference>
<keyword evidence="4 6" id="KW-1133">Transmembrane helix</keyword>
<dbReference type="CDD" id="cd01949">
    <property type="entry name" value="GGDEF"/>
    <property type="match status" value="1"/>
</dbReference>
<evidence type="ECO:0000256" key="5">
    <source>
        <dbReference type="ARBA" id="ARBA00023136"/>
    </source>
</evidence>
<evidence type="ECO:0000256" key="3">
    <source>
        <dbReference type="ARBA" id="ARBA00022692"/>
    </source>
</evidence>
<dbReference type="SMART" id="SM00267">
    <property type="entry name" value="GGDEF"/>
    <property type="match status" value="1"/>
</dbReference>
<evidence type="ECO:0000256" key="2">
    <source>
        <dbReference type="ARBA" id="ARBA00022475"/>
    </source>
</evidence>
<dbReference type="SUPFAM" id="SSF141868">
    <property type="entry name" value="EAL domain-like"/>
    <property type="match status" value="1"/>
</dbReference>
<dbReference type="SMART" id="SM00091">
    <property type="entry name" value="PAS"/>
    <property type="match status" value="3"/>
</dbReference>
<dbReference type="Gene3D" id="3.30.70.270">
    <property type="match status" value="1"/>
</dbReference>
<evidence type="ECO:0000259" key="7">
    <source>
        <dbReference type="PROSITE" id="PS50112"/>
    </source>
</evidence>
<feature type="transmembrane region" description="Helical" evidence="6">
    <location>
        <begin position="94"/>
        <end position="115"/>
    </location>
</feature>
<dbReference type="Pfam" id="PF00563">
    <property type="entry name" value="EAL"/>
    <property type="match status" value="1"/>
</dbReference>
<dbReference type="Pfam" id="PF08447">
    <property type="entry name" value="PAS_3"/>
    <property type="match status" value="1"/>
</dbReference>